<comment type="caution">
    <text evidence="1">The sequence shown here is derived from an EMBL/GenBank/DDBJ whole genome shotgun (WGS) entry which is preliminary data.</text>
</comment>
<protein>
    <submittedName>
        <fullName evidence="1">Uncharacterized protein</fullName>
    </submittedName>
</protein>
<proteinExistence type="predicted"/>
<reference evidence="1 2" key="1">
    <citation type="submission" date="2018-02" db="EMBL/GenBank/DDBJ databases">
        <title>Genome sequence of the basidiomycete white-rot fungus Phlebia centrifuga.</title>
        <authorList>
            <person name="Granchi Z."/>
            <person name="Peng M."/>
            <person name="de Vries R.P."/>
            <person name="Hilden K."/>
            <person name="Makela M.R."/>
            <person name="Grigoriev I."/>
            <person name="Riley R."/>
        </authorList>
    </citation>
    <scope>NUCLEOTIDE SEQUENCE [LARGE SCALE GENOMIC DNA]</scope>
    <source>
        <strain evidence="1 2">FBCC195</strain>
    </source>
</reference>
<organism evidence="1 2">
    <name type="scientific">Hermanssonia centrifuga</name>
    <dbReference type="NCBI Taxonomy" id="98765"/>
    <lineage>
        <taxon>Eukaryota</taxon>
        <taxon>Fungi</taxon>
        <taxon>Dikarya</taxon>
        <taxon>Basidiomycota</taxon>
        <taxon>Agaricomycotina</taxon>
        <taxon>Agaricomycetes</taxon>
        <taxon>Polyporales</taxon>
        <taxon>Meruliaceae</taxon>
        <taxon>Hermanssonia</taxon>
    </lineage>
</organism>
<sequence>MFTLPHIELFDGLCTSFRVPVPFTPRAGVIIACACTCNVTPRRIVTMKMTSFEYMPTRTRECQTDDWYREEGQSSCDESRSRWE</sequence>
<accession>A0A2R6S3V7</accession>
<dbReference type="Proteomes" id="UP000186601">
    <property type="component" value="Unassembled WGS sequence"/>
</dbReference>
<keyword evidence="2" id="KW-1185">Reference proteome</keyword>
<dbReference type="AlphaFoldDB" id="A0A2R6S3V7"/>
<evidence type="ECO:0000313" key="2">
    <source>
        <dbReference type="Proteomes" id="UP000186601"/>
    </source>
</evidence>
<dbReference type="EMBL" id="MLYV02000089">
    <property type="protein sequence ID" value="PSS36967.1"/>
    <property type="molecule type" value="Genomic_DNA"/>
</dbReference>
<name>A0A2R6S3V7_9APHY</name>
<evidence type="ECO:0000313" key="1">
    <source>
        <dbReference type="EMBL" id="PSS36967.1"/>
    </source>
</evidence>
<gene>
    <name evidence="1" type="ORF">PHLCEN_2v1183</name>
</gene>